<evidence type="ECO:0000313" key="3">
    <source>
        <dbReference type="Proteomes" id="UP000023435"/>
    </source>
</evidence>
<name>A0A108U879_9GAMM</name>
<protein>
    <submittedName>
        <fullName evidence="2">Uncharacterized protein</fullName>
    </submittedName>
</protein>
<feature type="region of interest" description="Disordered" evidence="1">
    <location>
        <begin position="44"/>
        <end position="64"/>
    </location>
</feature>
<accession>A0A108U879</accession>
<gene>
    <name evidence="2" type="ORF">AZ78_1911</name>
</gene>
<organism evidence="2 3">
    <name type="scientific">Lysobacter capsici AZ78</name>
    <dbReference type="NCBI Taxonomy" id="1444315"/>
    <lineage>
        <taxon>Bacteria</taxon>
        <taxon>Pseudomonadati</taxon>
        <taxon>Pseudomonadota</taxon>
        <taxon>Gammaproteobacteria</taxon>
        <taxon>Lysobacterales</taxon>
        <taxon>Lysobacteraceae</taxon>
        <taxon>Lysobacter</taxon>
    </lineage>
</organism>
<reference evidence="2 3" key="1">
    <citation type="journal article" date="2014" name="Genome Announc.">
        <title>Draft Genome Sequence of Lysobacter capsici AZ78, a Bacterium Antagonistic to Plant-Pathogenic Oomycetes.</title>
        <authorList>
            <person name="Puopolo G."/>
            <person name="Sonego P."/>
            <person name="Engelen K."/>
            <person name="Pertot I."/>
        </authorList>
    </citation>
    <scope>NUCLEOTIDE SEQUENCE [LARGE SCALE GENOMIC DNA]</scope>
    <source>
        <strain evidence="2 3">AZ78</strain>
    </source>
</reference>
<sequence>MGHEELLSGRKGHRYIAEAAVGAAQAATATPGLRRWREVAVAARAAPTGRPRQQSPRENEKQTPALCCIGSIRGWIH</sequence>
<dbReference type="EMBL" id="JAJA02000001">
    <property type="protein sequence ID" value="KWS04362.1"/>
    <property type="molecule type" value="Genomic_DNA"/>
</dbReference>
<evidence type="ECO:0000313" key="2">
    <source>
        <dbReference type="EMBL" id="KWS04362.1"/>
    </source>
</evidence>
<dbReference type="Proteomes" id="UP000023435">
    <property type="component" value="Unassembled WGS sequence"/>
</dbReference>
<keyword evidence="3" id="KW-1185">Reference proteome</keyword>
<dbReference type="AlphaFoldDB" id="A0A108U879"/>
<evidence type="ECO:0000256" key="1">
    <source>
        <dbReference type="SAM" id="MobiDB-lite"/>
    </source>
</evidence>
<comment type="caution">
    <text evidence="2">The sequence shown here is derived from an EMBL/GenBank/DDBJ whole genome shotgun (WGS) entry which is preliminary data.</text>
</comment>
<proteinExistence type="predicted"/>